<protein>
    <submittedName>
        <fullName evidence="5">FadR family transcriptional regulator</fullName>
    </submittedName>
</protein>
<dbReference type="Pfam" id="PF00392">
    <property type="entry name" value="GntR"/>
    <property type="match status" value="1"/>
</dbReference>
<keyword evidence="3" id="KW-0804">Transcription</keyword>
<dbReference type="InterPro" id="IPR000524">
    <property type="entry name" value="Tscrpt_reg_HTH_GntR"/>
</dbReference>
<dbReference type="InterPro" id="IPR008920">
    <property type="entry name" value="TF_FadR/GntR_C"/>
</dbReference>
<sequence>MLTRPEQSDREEAITALRDFIVERSFKPGDRLPAERELIVDLGMTRTTLRKALDSLEREGAIWRHVGKGTFVASQAGAEGPDSFSGLAQQVSPVKMIRARLSIEPALAGEAAFNASREAIIRIRTAMERSEAAETWEDYETQDDLFHRAIAEAADNILLLSLFDQLNRVRRAVAISNVVRSSVRPARDHTSFAEHIAIAEAIEAHNSKAAYDAMRRHIGSVSARLFGED</sequence>
<dbReference type="SMART" id="SM00895">
    <property type="entry name" value="FCD"/>
    <property type="match status" value="1"/>
</dbReference>
<name>A0A939J805_9HYPH</name>
<dbReference type="Gene3D" id="1.10.10.10">
    <property type="entry name" value="Winged helix-like DNA-binding domain superfamily/Winged helix DNA-binding domain"/>
    <property type="match status" value="1"/>
</dbReference>
<comment type="caution">
    <text evidence="5">The sequence shown here is derived from an EMBL/GenBank/DDBJ whole genome shotgun (WGS) entry which is preliminary data.</text>
</comment>
<dbReference type="AlphaFoldDB" id="A0A939J805"/>
<feature type="domain" description="HTH gntR-type" evidence="4">
    <location>
        <begin position="7"/>
        <end position="75"/>
    </location>
</feature>
<gene>
    <name evidence="5" type="ORF">J0X15_01350</name>
</gene>
<dbReference type="PRINTS" id="PR00035">
    <property type="entry name" value="HTHGNTR"/>
</dbReference>
<dbReference type="InterPro" id="IPR011711">
    <property type="entry name" value="GntR_C"/>
</dbReference>
<dbReference type="RefSeq" id="WP_206937600.1">
    <property type="nucleotide sequence ID" value="NZ_JAFLNF010000001.1"/>
</dbReference>
<evidence type="ECO:0000256" key="1">
    <source>
        <dbReference type="ARBA" id="ARBA00023015"/>
    </source>
</evidence>
<dbReference type="InterPro" id="IPR036390">
    <property type="entry name" value="WH_DNA-bd_sf"/>
</dbReference>
<dbReference type="SMART" id="SM00345">
    <property type="entry name" value="HTH_GNTR"/>
    <property type="match status" value="1"/>
</dbReference>
<dbReference type="PANTHER" id="PTHR43537">
    <property type="entry name" value="TRANSCRIPTIONAL REGULATOR, GNTR FAMILY"/>
    <property type="match status" value="1"/>
</dbReference>
<dbReference type="EMBL" id="JAFLNF010000001">
    <property type="protein sequence ID" value="MBO0343853.1"/>
    <property type="molecule type" value="Genomic_DNA"/>
</dbReference>
<dbReference type="PROSITE" id="PS50949">
    <property type="entry name" value="HTH_GNTR"/>
    <property type="match status" value="1"/>
</dbReference>
<dbReference type="Gene3D" id="1.20.120.530">
    <property type="entry name" value="GntR ligand-binding domain-like"/>
    <property type="match status" value="1"/>
</dbReference>
<evidence type="ECO:0000256" key="3">
    <source>
        <dbReference type="ARBA" id="ARBA00023163"/>
    </source>
</evidence>
<dbReference type="SUPFAM" id="SSF48008">
    <property type="entry name" value="GntR ligand-binding domain-like"/>
    <property type="match status" value="1"/>
</dbReference>
<dbReference type="Pfam" id="PF07729">
    <property type="entry name" value="FCD"/>
    <property type="match status" value="1"/>
</dbReference>
<evidence type="ECO:0000313" key="6">
    <source>
        <dbReference type="Proteomes" id="UP000664779"/>
    </source>
</evidence>
<dbReference type="Proteomes" id="UP000664779">
    <property type="component" value="Unassembled WGS sequence"/>
</dbReference>
<dbReference type="GO" id="GO:0003700">
    <property type="term" value="F:DNA-binding transcription factor activity"/>
    <property type="evidence" value="ECO:0007669"/>
    <property type="project" value="InterPro"/>
</dbReference>
<keyword evidence="2" id="KW-0238">DNA-binding</keyword>
<dbReference type="CDD" id="cd07377">
    <property type="entry name" value="WHTH_GntR"/>
    <property type="match status" value="1"/>
</dbReference>
<evidence type="ECO:0000256" key="2">
    <source>
        <dbReference type="ARBA" id="ARBA00023125"/>
    </source>
</evidence>
<dbReference type="PANTHER" id="PTHR43537:SF5">
    <property type="entry name" value="UXU OPERON TRANSCRIPTIONAL REGULATOR"/>
    <property type="match status" value="1"/>
</dbReference>
<organism evidence="5 6">
    <name type="scientific">Roseibium limicola</name>
    <dbReference type="NCBI Taxonomy" id="2816037"/>
    <lineage>
        <taxon>Bacteria</taxon>
        <taxon>Pseudomonadati</taxon>
        <taxon>Pseudomonadota</taxon>
        <taxon>Alphaproteobacteria</taxon>
        <taxon>Hyphomicrobiales</taxon>
        <taxon>Stappiaceae</taxon>
        <taxon>Roseibium</taxon>
    </lineage>
</organism>
<dbReference type="InterPro" id="IPR036388">
    <property type="entry name" value="WH-like_DNA-bd_sf"/>
</dbReference>
<keyword evidence="6" id="KW-1185">Reference proteome</keyword>
<accession>A0A939J805</accession>
<evidence type="ECO:0000313" key="5">
    <source>
        <dbReference type="EMBL" id="MBO0343853.1"/>
    </source>
</evidence>
<keyword evidence="1" id="KW-0805">Transcription regulation</keyword>
<dbReference type="GO" id="GO:0003677">
    <property type="term" value="F:DNA binding"/>
    <property type="evidence" value="ECO:0007669"/>
    <property type="project" value="UniProtKB-KW"/>
</dbReference>
<proteinExistence type="predicted"/>
<dbReference type="SUPFAM" id="SSF46785">
    <property type="entry name" value="Winged helix' DNA-binding domain"/>
    <property type="match status" value="1"/>
</dbReference>
<reference evidence="5" key="1">
    <citation type="submission" date="2021-03" db="EMBL/GenBank/DDBJ databases">
        <title>Roseibium sp. CAU 1637 isolated from Incheon.</title>
        <authorList>
            <person name="Kim W."/>
        </authorList>
    </citation>
    <scope>NUCLEOTIDE SEQUENCE</scope>
    <source>
        <strain evidence="5">CAU 1637</strain>
    </source>
</reference>
<evidence type="ECO:0000259" key="4">
    <source>
        <dbReference type="PROSITE" id="PS50949"/>
    </source>
</evidence>